<dbReference type="InterPro" id="IPR036648">
    <property type="entry name" value="CN_Hdrase_a/SCN_Hdrase_g_sf"/>
</dbReference>
<proteinExistence type="predicted"/>
<gene>
    <name evidence="1" type="ORF">UFOVP1071_136</name>
</gene>
<dbReference type="GO" id="GO:0003824">
    <property type="term" value="F:catalytic activity"/>
    <property type="evidence" value="ECO:0007669"/>
    <property type="project" value="InterPro"/>
</dbReference>
<protein>
    <submittedName>
        <fullName evidence="1">Uncharacterized protein</fullName>
    </submittedName>
</protein>
<sequence length="125" mass="14538">MLPVVYQPSDLKQYLNTYHGYGDKVQVEEEYVEYQVIKASDVRQRIVDYLGKVLARCWINPSLLKELEADPHQCLFEMGMILPEELTIHVVNGKKNRPRLVVYEITNGVHKKICYLQLSMIASKI</sequence>
<dbReference type="SUPFAM" id="SSF56209">
    <property type="entry name" value="Nitrile hydratase alpha chain"/>
    <property type="match status" value="1"/>
</dbReference>
<evidence type="ECO:0000313" key="1">
    <source>
        <dbReference type="EMBL" id="CAB4182077.1"/>
    </source>
</evidence>
<organism evidence="1">
    <name type="scientific">uncultured Caudovirales phage</name>
    <dbReference type="NCBI Taxonomy" id="2100421"/>
    <lineage>
        <taxon>Viruses</taxon>
        <taxon>Duplodnaviria</taxon>
        <taxon>Heunggongvirae</taxon>
        <taxon>Uroviricota</taxon>
        <taxon>Caudoviricetes</taxon>
        <taxon>Peduoviridae</taxon>
        <taxon>Maltschvirus</taxon>
        <taxon>Maltschvirus maltsch</taxon>
    </lineage>
</organism>
<dbReference type="GO" id="GO:0046914">
    <property type="term" value="F:transition metal ion binding"/>
    <property type="evidence" value="ECO:0007669"/>
    <property type="project" value="InterPro"/>
</dbReference>
<dbReference type="Gene3D" id="3.90.330.10">
    <property type="entry name" value="Nitrile hydratase alpha /Thiocyanate hydrolase gamma"/>
    <property type="match status" value="1"/>
</dbReference>
<dbReference type="EMBL" id="LR797022">
    <property type="protein sequence ID" value="CAB4182077.1"/>
    <property type="molecule type" value="Genomic_DNA"/>
</dbReference>
<accession>A0A6J5QI59</accession>
<reference evidence="1" key="1">
    <citation type="submission" date="2020-05" db="EMBL/GenBank/DDBJ databases">
        <authorList>
            <person name="Chiriac C."/>
            <person name="Salcher M."/>
            <person name="Ghai R."/>
            <person name="Kavagutti S V."/>
        </authorList>
    </citation>
    <scope>NUCLEOTIDE SEQUENCE</scope>
</reference>
<name>A0A6J5QI59_9CAUD</name>